<dbReference type="EMBL" id="BAAAOS010000022">
    <property type="protein sequence ID" value="GAA1582241.1"/>
    <property type="molecule type" value="Genomic_DNA"/>
</dbReference>
<dbReference type="SUPFAM" id="SSF53756">
    <property type="entry name" value="UDP-Glycosyltransferase/glycogen phosphorylase"/>
    <property type="match status" value="1"/>
</dbReference>
<protein>
    <recommendedName>
        <fullName evidence="2">Peptidase C14 caspase domain-containing protein</fullName>
    </recommendedName>
</protein>
<evidence type="ECO:0000313" key="3">
    <source>
        <dbReference type="EMBL" id="GAA1582241.1"/>
    </source>
</evidence>
<dbReference type="InterPro" id="IPR001830">
    <property type="entry name" value="Glyco_trans_20"/>
</dbReference>
<dbReference type="Pfam" id="PF00982">
    <property type="entry name" value="Glyco_transf_20"/>
    <property type="match status" value="1"/>
</dbReference>
<evidence type="ECO:0000256" key="1">
    <source>
        <dbReference type="ARBA" id="ARBA00008799"/>
    </source>
</evidence>
<dbReference type="PANTHER" id="PTHR10788">
    <property type="entry name" value="TREHALOSE-6-PHOSPHATE SYNTHASE"/>
    <property type="match status" value="1"/>
</dbReference>
<dbReference type="Gene3D" id="3.40.50.2000">
    <property type="entry name" value="Glycogen Phosphorylase B"/>
    <property type="match status" value="2"/>
</dbReference>
<evidence type="ECO:0000313" key="4">
    <source>
        <dbReference type="Proteomes" id="UP001500393"/>
    </source>
</evidence>
<dbReference type="Pfam" id="PF00656">
    <property type="entry name" value="Peptidase_C14"/>
    <property type="match status" value="1"/>
</dbReference>
<dbReference type="Proteomes" id="UP001500393">
    <property type="component" value="Unassembled WGS sequence"/>
</dbReference>
<gene>
    <name evidence="3" type="ORF">GCM10009789_40010</name>
</gene>
<keyword evidence="4" id="KW-1185">Reference proteome</keyword>
<comment type="similarity">
    <text evidence="1">Belongs to the glycosyltransferase 20 family.</text>
</comment>
<feature type="domain" description="Peptidase C14 caspase" evidence="2">
    <location>
        <begin position="10"/>
        <end position="217"/>
    </location>
</feature>
<organism evidence="3 4">
    <name type="scientific">Kribbella sancticallisti</name>
    <dbReference type="NCBI Taxonomy" id="460087"/>
    <lineage>
        <taxon>Bacteria</taxon>
        <taxon>Bacillati</taxon>
        <taxon>Actinomycetota</taxon>
        <taxon>Actinomycetes</taxon>
        <taxon>Propionibacteriales</taxon>
        <taxon>Kribbellaceae</taxon>
        <taxon>Kribbella</taxon>
    </lineage>
</organism>
<dbReference type="InterPro" id="IPR029030">
    <property type="entry name" value="Caspase-like_dom_sf"/>
</dbReference>
<dbReference type="RefSeq" id="WP_344216003.1">
    <property type="nucleotide sequence ID" value="NZ_BAAAOS010000022.1"/>
</dbReference>
<reference evidence="3 4" key="1">
    <citation type="journal article" date="2019" name="Int. J. Syst. Evol. Microbiol.">
        <title>The Global Catalogue of Microorganisms (GCM) 10K type strain sequencing project: providing services to taxonomists for standard genome sequencing and annotation.</title>
        <authorList>
            <consortium name="The Broad Institute Genomics Platform"/>
            <consortium name="The Broad Institute Genome Sequencing Center for Infectious Disease"/>
            <person name="Wu L."/>
            <person name="Ma J."/>
        </authorList>
    </citation>
    <scope>NUCLEOTIDE SEQUENCE [LARGE SCALE GENOMIC DNA]</scope>
    <source>
        <strain evidence="3 4">JCM 14969</strain>
    </source>
</reference>
<dbReference type="CDD" id="cd03788">
    <property type="entry name" value="GT20_TPS"/>
    <property type="match status" value="1"/>
</dbReference>
<sequence>MRLPDPAASRAVLIGTGQYEDSGLDDLPGVHANITDLELRLGDEHNGSFQQLQTVYNPDRSSAVGVLLDDEARVATDTFLVYYAGHGLVDRHGALHLGLSTTKPGHVNYTAMPFEFVRHAFLDSPATNRVLILDCCFSGRAIEAMSDPHSLVSGQVDIEGTYTLTSSAATQTSHAPNDARHTAFTGELLNLLGSGLPNDTAFITLDEIYTHLARRLTARGLPRPQRRGTGTAGQLALSRNQHRAVATHTRGLPRAGTDFVPFAAEFVVVTAQLPFDLDKPTDVPPQWIPRPSGLRTALRLQPPGSLRAEKHAWVGWPGLADERPEAFDDAGLTVVSVPLAKDEIRDSLAGFANAVVWPLYHDATQRPAEDRAGWEAYVVVNRRFAEATAEVTAENASVWVHDYQLQLVPAMLRRLRPDLRIGFFLDIPFPPLEPFMQLPSRTEIVRGLLGADAIGFHNARSATNFLSAATSLVGLRPEARALQVEDRQVTVGAFPGAVDAVGIEALARTPEAIQRARQIRADLGNPRTVLLSVQRLGHVDGMRDLDSTLGVNRQLQALYELLADGQVNAANLVAVSLVDFVAKDGAPTYLNLGGGIEDSIAQINSLFAPLGRPVAHYLQRSMSPEELTAIYLAADVLIATPTRDGMNSVAKEYIASRRDLDGAVVLSEFSGAAPELTSAFLANPYSIENVKTAILDAITVDPAEKRHRMRALRRQVLTHDSIQWADSFRAAITPEASPR</sequence>
<dbReference type="Gene3D" id="3.40.50.1460">
    <property type="match status" value="1"/>
</dbReference>
<dbReference type="NCBIfam" id="NF047832">
    <property type="entry name" value="caspase_w_EACC1"/>
    <property type="match status" value="1"/>
</dbReference>
<dbReference type="PANTHER" id="PTHR10788:SF106">
    <property type="entry name" value="BCDNA.GH08860"/>
    <property type="match status" value="1"/>
</dbReference>
<comment type="caution">
    <text evidence="3">The sequence shown here is derived from an EMBL/GenBank/DDBJ whole genome shotgun (WGS) entry which is preliminary data.</text>
</comment>
<proteinExistence type="inferred from homology"/>
<evidence type="ECO:0000259" key="2">
    <source>
        <dbReference type="Pfam" id="PF00656"/>
    </source>
</evidence>
<dbReference type="InterPro" id="IPR011600">
    <property type="entry name" value="Pept_C14_caspase"/>
</dbReference>
<name>A0ABN2DSN5_9ACTN</name>
<accession>A0ABN2DSN5</accession>
<dbReference type="SUPFAM" id="SSF52129">
    <property type="entry name" value="Caspase-like"/>
    <property type="match status" value="1"/>
</dbReference>